<dbReference type="Proteomes" id="UP000799444">
    <property type="component" value="Unassembled WGS sequence"/>
</dbReference>
<feature type="compositionally biased region" description="Basic and acidic residues" evidence="1">
    <location>
        <begin position="356"/>
        <end position="365"/>
    </location>
</feature>
<organism evidence="2 3">
    <name type="scientific">Polyplosphaeria fusca</name>
    <dbReference type="NCBI Taxonomy" id="682080"/>
    <lineage>
        <taxon>Eukaryota</taxon>
        <taxon>Fungi</taxon>
        <taxon>Dikarya</taxon>
        <taxon>Ascomycota</taxon>
        <taxon>Pezizomycotina</taxon>
        <taxon>Dothideomycetes</taxon>
        <taxon>Pleosporomycetidae</taxon>
        <taxon>Pleosporales</taxon>
        <taxon>Tetraplosphaeriaceae</taxon>
        <taxon>Polyplosphaeria</taxon>
    </lineage>
</organism>
<dbReference type="AlphaFoldDB" id="A0A9P4R5H1"/>
<sequence length="667" mass="73489">MRYENWDVILFPRDSHIPLQEFRTACFSSQDQYGRLAPTLTCFIASLPVTTPFRVSLHSWIAKAKPSALIESQRKAHHRVVYLFQIVVDGVQVFNDCFEPSGRWPQEIESEKRIIGQPDRPSSQRKPALEFPPFRHSILMRSTWDAHENQGRINMFLSEKLVGRNDNACDYDTGSGNDIVCFSFQHAPRDVLEQAGISWPIRNPLYLPSLGESRTGFHQPSTTGIQPRQHEHNPRSPLSSSKPSRTSTYRPHIPDPRARPKTAPVPPMSKSHGVGRGRNGQQTWGGPIQPGIDLCDDISMADSWSTRRTTSHHTADFSMPDLFYAAPEITRSRSNLSDTARSYGDNRSAGRQQGSQRKEKDEPQLVMTLRDDQFNALLEAVSPPKKSRELELSFPPPDQDRGPPATGLFPSVAPTSRSSHSTKPSAAAVARRTSYNDLNTPKHAPLEQWHNAQNSPTMYRPTSASGKENRVPTPHPLAHGSTSHAPPPYPKPATADTDVIMRDPSSSFSSYARASHTQPASHVAGNPSPAATGNVKSRKEGLGFASPATLQIETRHDQSLLPGLDHAAASPAPRMGSMLSPAQAGEVGFVPGHRSSMDSLDRIGEQLFSALGDAVHVQGGFEEGEEFGSLGEKRKWNGGNEERERAKMVRGEEEVVVVSDEIGEVHG</sequence>
<keyword evidence="3" id="KW-1185">Reference proteome</keyword>
<dbReference type="OrthoDB" id="5417628at2759"/>
<gene>
    <name evidence="2" type="ORF">EJ04DRAFT_574821</name>
</gene>
<evidence type="ECO:0000256" key="1">
    <source>
        <dbReference type="SAM" id="MobiDB-lite"/>
    </source>
</evidence>
<comment type="caution">
    <text evidence="2">The sequence shown here is derived from an EMBL/GenBank/DDBJ whole genome shotgun (WGS) entry which is preliminary data.</text>
</comment>
<feature type="region of interest" description="Disordered" evidence="1">
    <location>
        <begin position="333"/>
        <end position="365"/>
    </location>
</feature>
<proteinExistence type="predicted"/>
<reference evidence="2" key="1">
    <citation type="journal article" date="2020" name="Stud. Mycol.">
        <title>101 Dothideomycetes genomes: a test case for predicting lifestyles and emergence of pathogens.</title>
        <authorList>
            <person name="Haridas S."/>
            <person name="Albert R."/>
            <person name="Binder M."/>
            <person name="Bloem J."/>
            <person name="Labutti K."/>
            <person name="Salamov A."/>
            <person name="Andreopoulos B."/>
            <person name="Baker S."/>
            <person name="Barry K."/>
            <person name="Bills G."/>
            <person name="Bluhm B."/>
            <person name="Cannon C."/>
            <person name="Castanera R."/>
            <person name="Culley D."/>
            <person name="Daum C."/>
            <person name="Ezra D."/>
            <person name="Gonzalez J."/>
            <person name="Henrissat B."/>
            <person name="Kuo A."/>
            <person name="Liang C."/>
            <person name="Lipzen A."/>
            <person name="Lutzoni F."/>
            <person name="Magnuson J."/>
            <person name="Mondo S."/>
            <person name="Nolan M."/>
            <person name="Ohm R."/>
            <person name="Pangilinan J."/>
            <person name="Park H.-J."/>
            <person name="Ramirez L."/>
            <person name="Alfaro M."/>
            <person name="Sun H."/>
            <person name="Tritt A."/>
            <person name="Yoshinaga Y."/>
            <person name="Zwiers L.-H."/>
            <person name="Turgeon B."/>
            <person name="Goodwin S."/>
            <person name="Spatafora J."/>
            <person name="Crous P."/>
            <person name="Grigoriev I."/>
        </authorList>
    </citation>
    <scope>NUCLEOTIDE SEQUENCE</scope>
    <source>
        <strain evidence="2">CBS 125425</strain>
    </source>
</reference>
<accession>A0A9P4R5H1</accession>
<feature type="region of interest" description="Disordered" evidence="1">
    <location>
        <begin position="506"/>
        <end position="537"/>
    </location>
</feature>
<feature type="region of interest" description="Disordered" evidence="1">
    <location>
        <begin position="559"/>
        <end position="578"/>
    </location>
</feature>
<feature type="compositionally biased region" description="Polar residues" evidence="1">
    <location>
        <begin position="450"/>
        <end position="466"/>
    </location>
</feature>
<feature type="region of interest" description="Disordered" evidence="1">
    <location>
        <begin position="380"/>
        <end position="489"/>
    </location>
</feature>
<feature type="compositionally biased region" description="Low complexity" evidence="1">
    <location>
        <begin position="235"/>
        <end position="251"/>
    </location>
</feature>
<feature type="compositionally biased region" description="Polar residues" evidence="1">
    <location>
        <begin position="413"/>
        <end position="424"/>
    </location>
</feature>
<protein>
    <submittedName>
        <fullName evidence="2">Uncharacterized protein</fullName>
    </submittedName>
</protein>
<feature type="compositionally biased region" description="Polar residues" evidence="1">
    <location>
        <begin position="216"/>
        <end position="226"/>
    </location>
</feature>
<dbReference type="EMBL" id="ML996118">
    <property type="protein sequence ID" value="KAF2737183.1"/>
    <property type="molecule type" value="Genomic_DNA"/>
</dbReference>
<evidence type="ECO:0000313" key="3">
    <source>
        <dbReference type="Proteomes" id="UP000799444"/>
    </source>
</evidence>
<feature type="region of interest" description="Disordered" evidence="1">
    <location>
        <begin position="212"/>
        <end position="291"/>
    </location>
</feature>
<name>A0A9P4R5H1_9PLEO</name>
<evidence type="ECO:0000313" key="2">
    <source>
        <dbReference type="EMBL" id="KAF2737183.1"/>
    </source>
</evidence>